<dbReference type="AlphaFoldDB" id="A0A0A8XTL4"/>
<accession>A0A0A8XTL4</accession>
<sequence>MVSRSLLWWGCVILSPPSVAKSLAFKQISFKRFIIKI</sequence>
<protein>
    <submittedName>
        <fullName evidence="1">Uncharacterized protein</fullName>
    </submittedName>
</protein>
<reference evidence="1" key="2">
    <citation type="journal article" date="2015" name="Data Brief">
        <title>Shoot transcriptome of the giant reed, Arundo donax.</title>
        <authorList>
            <person name="Barrero R.A."/>
            <person name="Guerrero F.D."/>
            <person name="Moolhuijzen P."/>
            <person name="Goolsby J.A."/>
            <person name="Tidwell J."/>
            <person name="Bellgard S.E."/>
            <person name="Bellgard M.I."/>
        </authorList>
    </citation>
    <scope>NUCLEOTIDE SEQUENCE</scope>
    <source>
        <tissue evidence="1">Shoot tissue taken approximately 20 cm above the soil surface</tissue>
    </source>
</reference>
<name>A0A0A8XTL4_ARUDO</name>
<reference evidence="1" key="1">
    <citation type="submission" date="2014-09" db="EMBL/GenBank/DDBJ databases">
        <authorList>
            <person name="Magalhaes I.L.F."/>
            <person name="Oliveira U."/>
            <person name="Santos F.R."/>
            <person name="Vidigal T.H.D.A."/>
            <person name="Brescovit A.D."/>
            <person name="Santos A.J."/>
        </authorList>
    </citation>
    <scope>NUCLEOTIDE SEQUENCE</scope>
    <source>
        <tissue evidence="1">Shoot tissue taken approximately 20 cm above the soil surface</tissue>
    </source>
</reference>
<proteinExistence type="predicted"/>
<dbReference type="EMBL" id="GBRH01281885">
    <property type="protein sequence ID" value="JAD16010.1"/>
    <property type="molecule type" value="Transcribed_RNA"/>
</dbReference>
<evidence type="ECO:0000313" key="1">
    <source>
        <dbReference type="EMBL" id="JAD16010.1"/>
    </source>
</evidence>
<organism evidence="1">
    <name type="scientific">Arundo donax</name>
    <name type="common">Giant reed</name>
    <name type="synonym">Donax arundinaceus</name>
    <dbReference type="NCBI Taxonomy" id="35708"/>
    <lineage>
        <taxon>Eukaryota</taxon>
        <taxon>Viridiplantae</taxon>
        <taxon>Streptophyta</taxon>
        <taxon>Embryophyta</taxon>
        <taxon>Tracheophyta</taxon>
        <taxon>Spermatophyta</taxon>
        <taxon>Magnoliopsida</taxon>
        <taxon>Liliopsida</taxon>
        <taxon>Poales</taxon>
        <taxon>Poaceae</taxon>
        <taxon>PACMAD clade</taxon>
        <taxon>Arundinoideae</taxon>
        <taxon>Arundineae</taxon>
        <taxon>Arundo</taxon>
    </lineage>
</organism>